<dbReference type="PANTHER" id="PTHR31325">
    <property type="entry name" value="OS01G0798800 PROTEIN-RELATED"/>
    <property type="match status" value="1"/>
</dbReference>
<feature type="region of interest" description="Disordered" evidence="1">
    <location>
        <begin position="461"/>
        <end position="542"/>
    </location>
</feature>
<evidence type="ECO:0000256" key="1">
    <source>
        <dbReference type="SAM" id="MobiDB-lite"/>
    </source>
</evidence>
<accession>N1QQD6</accession>
<organism evidence="3">
    <name type="scientific">Aegilops tauschii</name>
    <name type="common">Tausch's goatgrass</name>
    <name type="synonym">Aegilops squarrosa</name>
    <dbReference type="NCBI Taxonomy" id="37682"/>
    <lineage>
        <taxon>Eukaryota</taxon>
        <taxon>Viridiplantae</taxon>
        <taxon>Streptophyta</taxon>
        <taxon>Embryophyta</taxon>
        <taxon>Tracheophyta</taxon>
        <taxon>Spermatophyta</taxon>
        <taxon>Magnoliopsida</taxon>
        <taxon>Liliopsida</taxon>
        <taxon>Poales</taxon>
        <taxon>Poaceae</taxon>
        <taxon>BOP clade</taxon>
        <taxon>Pooideae</taxon>
        <taxon>Triticodae</taxon>
        <taxon>Triticeae</taxon>
        <taxon>Triticinae</taxon>
        <taxon>Aegilops</taxon>
    </lineage>
</organism>
<dbReference type="Pfam" id="PF13968">
    <property type="entry name" value="DUF4220"/>
    <property type="match status" value="1"/>
</dbReference>
<keyword evidence="2" id="KW-0472">Membrane</keyword>
<dbReference type="InterPro" id="IPR025315">
    <property type="entry name" value="DUF4220"/>
</dbReference>
<reference evidence="3" key="1">
    <citation type="submission" date="2015-06" db="UniProtKB">
        <authorList>
            <consortium name="EnsemblPlants"/>
        </authorList>
    </citation>
    <scope>IDENTIFICATION</scope>
</reference>
<dbReference type="AlphaFoldDB" id="N1QQD6"/>
<keyword evidence="2" id="KW-0812">Transmembrane</keyword>
<name>N1QQD6_AEGTA</name>
<protein>
    <submittedName>
        <fullName evidence="3">Uncharacterized protein</fullName>
    </submittedName>
</protein>
<sequence length="964" mass="109676">MAGSRSMPSSCRCPSSAPLISCMQEVAKWLYAASQLTHASHPLCLSESRRREGKGWKRGSLWLAYLLTDWGPAYVISNLYLETSPRDKIIIAFWVPFLLLHHARPDNISAYTMEDNELWLRLFLLALVKSLGSFIIVYRYILTECTADWFLRWASGIMLPLGILKYLESMLALRRSDLGRIRDHGLSNKQTYTIDDYRGDQGKPLVLKDDEALLVAHNLFEVSKGAFCDYKAKIDRDDITRMLFFGRWENMCTVVEMELSLMYDILYTKAAVVHTWHGYVIRLASPPLTATALLFFGLHCKKAMKKEDEVISYVLLVTTFLFDVRWLLRALASAWTHSYFKLMPHNWLKHEFWCQEVWEKLRRFVVSLCLSRLSVWLGTCSCPKVPKSYRRWVGTFGQLNLLDQCTAGNRHNLYSIPRLATESRDHSRSRGFQSEGYSRGLEIPDSVKKLVFSNICTNLFPDPAGSTNPQQPSYTDSPRSPRPPGKGPTDPQSSDTDTDRSPQPPGKGKPSTGLTGPEHPGGDVTPKFPEWPGHEKAPTGLMGFEQPGGTIIPCPGGWPGCGSKLPNYCTCVHPRSLDPHEHCLGILCGPQGPPYPREQMCNGVNDEPTLRLPYPREQMCNGVNDEPTLWPLCPREWICNDLDDQAAPWRQYPAERVCNSTNSEPPRLPYPWQVSAGMRNAPSEESNFKQQTYRWRYDRTPEPYEQVNLWRNVNASSGYDVKAASIKPTDQSDKDMGFPLELQEVILIWHIATDVFLSCSPRITGEESEEHAEVIKQMSDYMMFLIAKRPEMLPGLKLRSLYEETRDTLRKIRGIKAKIEGRKHTSYSTDEKKELLNWMLVNMGLYEGLRPAIVLEGTRLAWMLLSQVSKDGGSETAGEAPSTVGRLAYWIPRLLELPVGDMDDMLELVLDAWVRLLMYASIRCGRDAHAKQLSWGGELTTLVWIITEHAKNSVVKRHLESLFR</sequence>
<proteinExistence type="predicted"/>
<keyword evidence="2" id="KW-1133">Transmembrane helix</keyword>
<evidence type="ECO:0000256" key="2">
    <source>
        <dbReference type="SAM" id="Phobius"/>
    </source>
</evidence>
<dbReference type="EnsemblPlants" id="EMT01326">
    <property type="protein sequence ID" value="EMT01326"/>
    <property type="gene ID" value="F775_18368"/>
</dbReference>
<dbReference type="Pfam" id="PF04578">
    <property type="entry name" value="DUF594"/>
    <property type="match status" value="1"/>
</dbReference>
<feature type="transmembrane region" description="Helical" evidence="2">
    <location>
        <begin position="118"/>
        <end position="141"/>
    </location>
</feature>
<dbReference type="ExpressionAtlas" id="N1QQD6">
    <property type="expression patterns" value="baseline"/>
</dbReference>
<feature type="transmembrane region" description="Helical" evidence="2">
    <location>
        <begin position="59"/>
        <end position="77"/>
    </location>
</feature>
<evidence type="ECO:0000313" key="3">
    <source>
        <dbReference type="EnsemblPlants" id="EMT01326"/>
    </source>
</evidence>
<feature type="compositionally biased region" description="Polar residues" evidence="1">
    <location>
        <begin position="465"/>
        <end position="476"/>
    </location>
</feature>
<dbReference type="InterPro" id="IPR007658">
    <property type="entry name" value="DUF594"/>
</dbReference>
<feature type="transmembrane region" description="Helical" evidence="2">
    <location>
        <begin position="153"/>
        <end position="173"/>
    </location>
</feature>